<dbReference type="RefSeq" id="XP_002503255.1">
    <property type="nucleotide sequence ID" value="XM_002503209.1"/>
</dbReference>
<comment type="subcellular location">
    <subcellularLocation>
        <location evidence="1">Nucleus</location>
    </subcellularLocation>
</comment>
<feature type="domain" description="PARP-type" evidence="7">
    <location>
        <begin position="25"/>
        <end position="84"/>
    </location>
</feature>
<dbReference type="EMBL" id="CP001327">
    <property type="protein sequence ID" value="ACO64513.1"/>
    <property type="molecule type" value="Genomic_DNA"/>
</dbReference>
<evidence type="ECO:0000259" key="7">
    <source>
        <dbReference type="PROSITE" id="PS50064"/>
    </source>
</evidence>
<evidence type="ECO:0000313" key="8">
    <source>
        <dbReference type="EMBL" id="ACO64513.1"/>
    </source>
</evidence>
<dbReference type="KEGG" id="mis:MICPUN_59377"/>
<dbReference type="Gene3D" id="3.30.1740.10">
    <property type="entry name" value="Zinc finger, PARP-type"/>
    <property type="match status" value="1"/>
</dbReference>
<dbReference type="InParanoid" id="C1E8H5"/>
<reference evidence="8 9" key="1">
    <citation type="journal article" date="2009" name="Science">
        <title>Green evolution and dynamic adaptations revealed by genomes of the marine picoeukaryotes Micromonas.</title>
        <authorList>
            <person name="Worden A.Z."/>
            <person name="Lee J.H."/>
            <person name="Mock T."/>
            <person name="Rouze P."/>
            <person name="Simmons M.P."/>
            <person name="Aerts A.L."/>
            <person name="Allen A.E."/>
            <person name="Cuvelier M.L."/>
            <person name="Derelle E."/>
            <person name="Everett M.V."/>
            <person name="Foulon E."/>
            <person name="Grimwood J."/>
            <person name="Gundlach H."/>
            <person name="Henrissat B."/>
            <person name="Napoli C."/>
            <person name="McDonald S.M."/>
            <person name="Parker M.S."/>
            <person name="Rombauts S."/>
            <person name="Salamov A."/>
            <person name="Von Dassow P."/>
            <person name="Badger J.H."/>
            <person name="Coutinho P.M."/>
            <person name="Demir E."/>
            <person name="Dubchak I."/>
            <person name="Gentemann C."/>
            <person name="Eikrem W."/>
            <person name="Gready J.E."/>
            <person name="John U."/>
            <person name="Lanier W."/>
            <person name="Lindquist E.A."/>
            <person name="Lucas S."/>
            <person name="Mayer K.F."/>
            <person name="Moreau H."/>
            <person name="Not F."/>
            <person name="Otillar R."/>
            <person name="Panaud O."/>
            <person name="Pangilinan J."/>
            <person name="Paulsen I."/>
            <person name="Piegu B."/>
            <person name="Poliakov A."/>
            <person name="Robbens S."/>
            <person name="Schmutz J."/>
            <person name="Toulza E."/>
            <person name="Wyss T."/>
            <person name="Zelensky A."/>
            <person name="Zhou K."/>
            <person name="Armbrust E.V."/>
            <person name="Bhattacharya D."/>
            <person name="Goodenough U.W."/>
            <person name="Van de Peer Y."/>
            <person name="Grigoriev I.V."/>
        </authorList>
    </citation>
    <scope>NUCLEOTIDE SEQUENCE [LARGE SCALE GENOMIC DNA]</scope>
    <source>
        <strain evidence="9">RCC299 / NOUM17</strain>
    </source>
</reference>
<name>C1E8H5_MICCC</name>
<evidence type="ECO:0000256" key="2">
    <source>
        <dbReference type="ARBA" id="ARBA00022723"/>
    </source>
</evidence>
<dbReference type="GO" id="GO:0003677">
    <property type="term" value="F:DNA binding"/>
    <property type="evidence" value="ECO:0007669"/>
    <property type="project" value="InterPro"/>
</dbReference>
<feature type="coiled-coil region" evidence="6">
    <location>
        <begin position="99"/>
        <end position="126"/>
    </location>
</feature>
<evidence type="ECO:0000256" key="1">
    <source>
        <dbReference type="ARBA" id="ARBA00004123"/>
    </source>
</evidence>
<dbReference type="Proteomes" id="UP000002009">
    <property type="component" value="Chromosome 6"/>
</dbReference>
<dbReference type="SMART" id="SM01336">
    <property type="entry name" value="zf-PARP"/>
    <property type="match status" value="1"/>
</dbReference>
<accession>C1E8H5</accession>
<dbReference type="InterPro" id="IPR036957">
    <property type="entry name" value="Znf_PARP_sf"/>
</dbReference>
<keyword evidence="3" id="KW-0863">Zinc-finger</keyword>
<gene>
    <name evidence="8" type="ORF">MICPUN_59377</name>
</gene>
<proteinExistence type="predicted"/>
<dbReference type="InterPro" id="IPR001510">
    <property type="entry name" value="Znf_PARP"/>
</dbReference>
<sequence>MSSAMSDPKYLIKRVPDNAKRPGECKHCHEAFIEGTLRLGWKETPGALKSGPWSWAHVDCVPEKRWKSAVALFGDIDEIPGVNDDAITVQLINAARVGAQAVEKAVEKEELLKKELEDLSKAALARGYARIAAFDYKVCEYVINDSPTSKTRCDRCDEDFVDLSRSLRLGWKEKPGEIKRDEWTWAHAACVPMVRWDNAADVYGTLDPKNPDVPGNLHAIPGVDGCEATAEEIREWYAVSAVSVKAQARAWETEALAALREEKKRAALAAAQVENAGRASLAAA</sequence>
<evidence type="ECO:0000256" key="5">
    <source>
        <dbReference type="ARBA" id="ARBA00023242"/>
    </source>
</evidence>
<keyword evidence="6" id="KW-0175">Coiled coil</keyword>
<keyword evidence="9" id="KW-1185">Reference proteome</keyword>
<keyword evidence="4" id="KW-0862">Zinc</keyword>
<dbReference type="GO" id="GO:0008270">
    <property type="term" value="F:zinc ion binding"/>
    <property type="evidence" value="ECO:0007669"/>
    <property type="project" value="UniProtKB-KW"/>
</dbReference>
<evidence type="ECO:0000313" key="9">
    <source>
        <dbReference type="Proteomes" id="UP000002009"/>
    </source>
</evidence>
<dbReference type="GO" id="GO:0005634">
    <property type="term" value="C:nucleus"/>
    <property type="evidence" value="ECO:0007669"/>
    <property type="project" value="UniProtKB-SubCell"/>
</dbReference>
<organism evidence="8 9">
    <name type="scientific">Micromonas commoda (strain RCC299 / NOUM17 / CCMP2709)</name>
    <name type="common">Picoplanktonic green alga</name>
    <dbReference type="NCBI Taxonomy" id="296587"/>
    <lineage>
        <taxon>Eukaryota</taxon>
        <taxon>Viridiplantae</taxon>
        <taxon>Chlorophyta</taxon>
        <taxon>Mamiellophyceae</taxon>
        <taxon>Mamiellales</taxon>
        <taxon>Mamiellaceae</taxon>
        <taxon>Micromonas</taxon>
    </lineage>
</organism>
<evidence type="ECO:0000256" key="6">
    <source>
        <dbReference type="SAM" id="Coils"/>
    </source>
</evidence>
<dbReference type="PROSITE" id="PS50064">
    <property type="entry name" value="ZF_PARP_2"/>
    <property type="match status" value="1"/>
</dbReference>
<dbReference type="SUPFAM" id="SSF57716">
    <property type="entry name" value="Glucocorticoid receptor-like (DNA-binding domain)"/>
    <property type="match status" value="1"/>
</dbReference>
<keyword evidence="2" id="KW-0479">Metal-binding</keyword>
<dbReference type="GeneID" id="8244184"/>
<evidence type="ECO:0000256" key="4">
    <source>
        <dbReference type="ARBA" id="ARBA00022833"/>
    </source>
</evidence>
<evidence type="ECO:0000256" key="3">
    <source>
        <dbReference type="ARBA" id="ARBA00022771"/>
    </source>
</evidence>
<keyword evidence="5" id="KW-0539">Nucleus</keyword>
<dbReference type="AlphaFoldDB" id="C1E8H5"/>
<protein>
    <recommendedName>
        <fullName evidence="7">PARP-type domain-containing protein</fullName>
    </recommendedName>
</protein>